<comment type="caution">
    <text evidence="1">The sequence shown here is derived from an EMBL/GenBank/DDBJ whole genome shotgun (WGS) entry which is preliminary data.</text>
</comment>
<name>A0AAE1P0B5_9EUCA</name>
<proteinExistence type="predicted"/>
<keyword evidence="2" id="KW-1185">Reference proteome</keyword>
<dbReference type="AlphaFoldDB" id="A0AAE1P0B5"/>
<organism evidence="1 2">
    <name type="scientific">Petrolisthes manimaculis</name>
    <dbReference type="NCBI Taxonomy" id="1843537"/>
    <lineage>
        <taxon>Eukaryota</taxon>
        <taxon>Metazoa</taxon>
        <taxon>Ecdysozoa</taxon>
        <taxon>Arthropoda</taxon>
        <taxon>Crustacea</taxon>
        <taxon>Multicrustacea</taxon>
        <taxon>Malacostraca</taxon>
        <taxon>Eumalacostraca</taxon>
        <taxon>Eucarida</taxon>
        <taxon>Decapoda</taxon>
        <taxon>Pleocyemata</taxon>
        <taxon>Anomura</taxon>
        <taxon>Galatheoidea</taxon>
        <taxon>Porcellanidae</taxon>
        <taxon>Petrolisthes</taxon>
    </lineage>
</organism>
<accession>A0AAE1P0B5</accession>
<evidence type="ECO:0000313" key="2">
    <source>
        <dbReference type="Proteomes" id="UP001292094"/>
    </source>
</evidence>
<protein>
    <submittedName>
        <fullName evidence="1">Uncharacterized protein</fullName>
    </submittedName>
</protein>
<reference evidence="1" key="1">
    <citation type="submission" date="2023-11" db="EMBL/GenBank/DDBJ databases">
        <title>Genome assemblies of two species of porcelain crab, Petrolisthes cinctipes and Petrolisthes manimaculis (Anomura: Porcellanidae).</title>
        <authorList>
            <person name="Angst P."/>
        </authorList>
    </citation>
    <scope>NUCLEOTIDE SEQUENCE</scope>
    <source>
        <strain evidence="1">PB745_02</strain>
        <tissue evidence="1">Gill</tissue>
    </source>
</reference>
<dbReference type="Proteomes" id="UP001292094">
    <property type="component" value="Unassembled WGS sequence"/>
</dbReference>
<sequence>MPQDRLAGEKISQLGEGVSIFAMVRPALTTATPGRRHMPPAITYQAARSLPHSICFMKNVRCINPGASAGGRLDRMLGQGLCCLEGSDPPLTPLSRQHETCSCISLSLSFSPLPLGGVTITSSSAATVLSPVSTTHPKHLV</sequence>
<gene>
    <name evidence="1" type="ORF">Pmani_029292</name>
</gene>
<evidence type="ECO:0000313" key="1">
    <source>
        <dbReference type="EMBL" id="KAK4298357.1"/>
    </source>
</evidence>
<dbReference type="EMBL" id="JAWZYT010003451">
    <property type="protein sequence ID" value="KAK4298357.1"/>
    <property type="molecule type" value="Genomic_DNA"/>
</dbReference>